<dbReference type="AlphaFoldDB" id="A0A8B8C050"/>
<dbReference type="GeneID" id="111114825"/>
<dbReference type="RefSeq" id="XP_022309019.1">
    <property type="nucleotide sequence ID" value="XM_022453311.1"/>
</dbReference>
<feature type="domain" description="SAM" evidence="4">
    <location>
        <begin position="40"/>
        <end position="99"/>
    </location>
</feature>
<evidence type="ECO:0000259" key="4">
    <source>
        <dbReference type="PROSITE" id="PS50105"/>
    </source>
</evidence>
<keyword evidence="2" id="KW-0040">ANK repeat</keyword>
<dbReference type="SMART" id="SM00454">
    <property type="entry name" value="SAM"/>
    <property type="match status" value="2"/>
</dbReference>
<evidence type="ECO:0000313" key="5">
    <source>
        <dbReference type="Proteomes" id="UP000694844"/>
    </source>
</evidence>
<feature type="transmembrane region" description="Helical" evidence="3">
    <location>
        <begin position="297"/>
        <end position="315"/>
    </location>
</feature>
<reference evidence="6 7" key="1">
    <citation type="submission" date="2025-04" db="UniProtKB">
        <authorList>
            <consortium name="RefSeq"/>
        </authorList>
    </citation>
    <scope>IDENTIFICATION</scope>
    <source>
        <tissue evidence="6 7">Whole sample</tissue>
    </source>
</reference>
<keyword evidence="3" id="KW-1133">Transmembrane helix</keyword>
<feature type="transmembrane region" description="Helical" evidence="3">
    <location>
        <begin position="273"/>
        <end position="291"/>
    </location>
</feature>
<dbReference type="InterPro" id="IPR001660">
    <property type="entry name" value="SAM"/>
</dbReference>
<keyword evidence="3" id="KW-0812">Transmembrane</keyword>
<dbReference type="Pfam" id="PF00536">
    <property type="entry name" value="SAM_1"/>
    <property type="match status" value="1"/>
</dbReference>
<dbReference type="SUPFAM" id="SSF47769">
    <property type="entry name" value="SAM/Pointed domain"/>
    <property type="match status" value="2"/>
</dbReference>
<feature type="transmembrane region" description="Helical" evidence="3">
    <location>
        <begin position="208"/>
        <end position="231"/>
    </location>
</feature>
<name>A0A8B8C050_CRAVI</name>
<dbReference type="GO" id="GO:0005829">
    <property type="term" value="C:cytosol"/>
    <property type="evidence" value="ECO:0007669"/>
    <property type="project" value="TreeGrafter"/>
</dbReference>
<evidence type="ECO:0000256" key="2">
    <source>
        <dbReference type="ARBA" id="ARBA00023043"/>
    </source>
</evidence>
<protein>
    <submittedName>
        <fullName evidence="6 7">Uncharacterized protein LOC111114825 isoform X1</fullName>
    </submittedName>
</protein>
<keyword evidence="3" id="KW-0472">Membrane</keyword>
<evidence type="ECO:0000256" key="3">
    <source>
        <dbReference type="SAM" id="Phobius"/>
    </source>
</evidence>
<dbReference type="Pfam" id="PF07647">
    <property type="entry name" value="SAM_2"/>
    <property type="match status" value="1"/>
</dbReference>
<proteinExistence type="predicted"/>
<gene>
    <name evidence="6 7" type="primary">LOC111114825</name>
</gene>
<dbReference type="Gene3D" id="1.10.150.50">
    <property type="entry name" value="Transcription Factor, Ets-1"/>
    <property type="match status" value="2"/>
</dbReference>
<feature type="transmembrane region" description="Helical" evidence="3">
    <location>
        <begin position="387"/>
        <end position="411"/>
    </location>
</feature>
<dbReference type="InterPro" id="IPR033635">
    <property type="entry name" value="ANKS1/Caskin"/>
</dbReference>
<feature type="transmembrane region" description="Helical" evidence="3">
    <location>
        <begin position="475"/>
        <end position="493"/>
    </location>
</feature>
<keyword evidence="5" id="KW-1185">Reference proteome</keyword>
<dbReference type="InterPro" id="IPR013761">
    <property type="entry name" value="SAM/pointed_sf"/>
</dbReference>
<evidence type="ECO:0000313" key="6">
    <source>
        <dbReference type="RefSeq" id="XP_022309018.1"/>
    </source>
</evidence>
<feature type="domain" description="SAM" evidence="4">
    <location>
        <begin position="106"/>
        <end position="173"/>
    </location>
</feature>
<evidence type="ECO:0000256" key="1">
    <source>
        <dbReference type="ARBA" id="ARBA00022737"/>
    </source>
</evidence>
<dbReference type="PANTHER" id="PTHR24174">
    <property type="entry name" value="ANKYRIN REPEAT AND STERILE ALPHA MOTIF DOMAIN-CONTAINING PROTEIN 1"/>
    <property type="match status" value="1"/>
</dbReference>
<dbReference type="PROSITE" id="PS50105">
    <property type="entry name" value="SAM_DOMAIN"/>
    <property type="match status" value="2"/>
</dbReference>
<feature type="transmembrane region" description="Helical" evidence="3">
    <location>
        <begin position="626"/>
        <end position="643"/>
    </location>
</feature>
<dbReference type="KEGG" id="cvn:111114825"/>
<organism evidence="5 6">
    <name type="scientific">Crassostrea virginica</name>
    <name type="common">Eastern oyster</name>
    <dbReference type="NCBI Taxonomy" id="6565"/>
    <lineage>
        <taxon>Eukaryota</taxon>
        <taxon>Metazoa</taxon>
        <taxon>Spiralia</taxon>
        <taxon>Lophotrochozoa</taxon>
        <taxon>Mollusca</taxon>
        <taxon>Bivalvia</taxon>
        <taxon>Autobranchia</taxon>
        <taxon>Pteriomorphia</taxon>
        <taxon>Ostreida</taxon>
        <taxon>Ostreoidea</taxon>
        <taxon>Ostreidae</taxon>
        <taxon>Crassostrea</taxon>
    </lineage>
</organism>
<feature type="transmembrane region" description="Helical" evidence="3">
    <location>
        <begin position="180"/>
        <end position="196"/>
    </location>
</feature>
<dbReference type="RefSeq" id="XP_022309018.1">
    <property type="nucleotide sequence ID" value="XM_022453310.1"/>
</dbReference>
<feature type="transmembrane region" description="Helical" evidence="3">
    <location>
        <begin position="514"/>
        <end position="535"/>
    </location>
</feature>
<feature type="transmembrane region" description="Helical" evidence="3">
    <location>
        <begin position="327"/>
        <end position="348"/>
    </location>
</feature>
<keyword evidence="1" id="KW-0677">Repeat</keyword>
<accession>A0A8B8C050</accession>
<dbReference type="CDD" id="cd09487">
    <property type="entry name" value="SAM_superfamily"/>
    <property type="match status" value="1"/>
</dbReference>
<evidence type="ECO:0000313" key="7">
    <source>
        <dbReference type="RefSeq" id="XP_022309019.1"/>
    </source>
</evidence>
<sequence>MAENNQEGEQLLEVTGRPRYASTNSIEDLREPQNAEAPISVEEWLPAGLQIYAAKFRENGFENTTFISMLTERDLKEFEMENNSARRNLLRMIQSLPESTIPVDITRNTTTCNWLKAIGLSDYERNFNSREEKTVGDLVDLKPSETYIKENFDIQKKGHIRKFLEALEHFPTGDCRRQRVILMIMVLTVAFLPVLLTSTTLRIQRLKFTFPTEVLVTTIIINLSVIIYASIKHRCWFCTNIKNNENNYVYNYLSSEIKYHQYPTSIFSMAKHISMYIFSGFFSLYISYHLWIHTESLWSILMNISILLYLVYLFFRFFLFCERKSNYIYCESVLSILIYLASTFNFFIPLLESTYVSNCGENITSAEQNLNHTSNTDILVLESIDPFLVPGIVGFTLLTFEYESFSAFGTNQKKNTKDGYNSQMVTEYKEKILIYLVHHIFFMLMLALFCFILTLKLIDIFINDSILEILLYVRVGVKIIEGISFCMIFCQWWKLKFSFKLWIKKIWRNFTRCLDIGVVTFVIAFIYNFSLHVSLLCLHQDYDTTAILIFSIGNILVDIPQVIVILHILLFLSDSEAEQRGIQSNQLILKLTTSICGFLNMGLWISDSIVIDWINTTLFCTNRNESLLGSLNVFLYFTIFYHYQKGLAFFKLYWTGHRSFFITHQ</sequence>
<dbReference type="Proteomes" id="UP000694844">
    <property type="component" value="Chromosome 9"/>
</dbReference>
<feature type="transmembrane region" description="Helical" evidence="3">
    <location>
        <begin position="547"/>
        <end position="572"/>
    </location>
</feature>
<feature type="transmembrane region" description="Helical" evidence="3">
    <location>
        <begin position="432"/>
        <end position="455"/>
    </location>
</feature>
<dbReference type="PANTHER" id="PTHR24174:SF1">
    <property type="entry name" value="IP14385P"/>
    <property type="match status" value="1"/>
</dbReference>